<gene>
    <name evidence="1" type="ORF">NDU88_010114</name>
</gene>
<proteinExistence type="predicted"/>
<evidence type="ECO:0000313" key="1">
    <source>
        <dbReference type="EMBL" id="KAJ1131781.1"/>
    </source>
</evidence>
<accession>A0AAV7PU00</accession>
<dbReference type="EMBL" id="JANPWB010000011">
    <property type="protein sequence ID" value="KAJ1131781.1"/>
    <property type="molecule type" value="Genomic_DNA"/>
</dbReference>
<name>A0AAV7PU00_PLEWA</name>
<keyword evidence="2" id="KW-1185">Reference proteome</keyword>
<sequence length="75" mass="9025">MITCYCRSPSLQWRRGGQERCQRGEDVWCVDRMWKVDIRSTRLGFGRWRLEESSRDEQSGSDIAPVMYPHYLRIK</sequence>
<dbReference type="AlphaFoldDB" id="A0AAV7PU00"/>
<dbReference type="Proteomes" id="UP001066276">
    <property type="component" value="Chromosome 7"/>
</dbReference>
<evidence type="ECO:0000313" key="2">
    <source>
        <dbReference type="Proteomes" id="UP001066276"/>
    </source>
</evidence>
<organism evidence="1 2">
    <name type="scientific">Pleurodeles waltl</name>
    <name type="common">Iberian ribbed newt</name>
    <dbReference type="NCBI Taxonomy" id="8319"/>
    <lineage>
        <taxon>Eukaryota</taxon>
        <taxon>Metazoa</taxon>
        <taxon>Chordata</taxon>
        <taxon>Craniata</taxon>
        <taxon>Vertebrata</taxon>
        <taxon>Euteleostomi</taxon>
        <taxon>Amphibia</taxon>
        <taxon>Batrachia</taxon>
        <taxon>Caudata</taxon>
        <taxon>Salamandroidea</taxon>
        <taxon>Salamandridae</taxon>
        <taxon>Pleurodelinae</taxon>
        <taxon>Pleurodeles</taxon>
    </lineage>
</organism>
<reference evidence="1" key="1">
    <citation type="journal article" date="2022" name="bioRxiv">
        <title>Sequencing and chromosome-scale assembly of the giantPleurodeles waltlgenome.</title>
        <authorList>
            <person name="Brown T."/>
            <person name="Elewa A."/>
            <person name="Iarovenko S."/>
            <person name="Subramanian E."/>
            <person name="Araus A.J."/>
            <person name="Petzold A."/>
            <person name="Susuki M."/>
            <person name="Suzuki K.-i.T."/>
            <person name="Hayashi T."/>
            <person name="Toyoda A."/>
            <person name="Oliveira C."/>
            <person name="Osipova E."/>
            <person name="Leigh N.D."/>
            <person name="Simon A."/>
            <person name="Yun M.H."/>
        </authorList>
    </citation>
    <scope>NUCLEOTIDE SEQUENCE</scope>
    <source>
        <strain evidence="1">20211129_DDA</strain>
        <tissue evidence="1">Liver</tissue>
    </source>
</reference>
<protein>
    <submittedName>
        <fullName evidence="1">Uncharacterized protein</fullName>
    </submittedName>
</protein>
<comment type="caution">
    <text evidence="1">The sequence shown here is derived from an EMBL/GenBank/DDBJ whole genome shotgun (WGS) entry which is preliminary data.</text>
</comment>